<keyword evidence="1" id="KW-0479">Metal-binding</keyword>
<protein>
    <recommendedName>
        <fullName evidence="2">VOC domain-containing protein</fullName>
    </recommendedName>
</protein>
<feature type="domain" description="VOC" evidence="2">
    <location>
        <begin position="3"/>
        <end position="144"/>
    </location>
</feature>
<dbReference type="InterPro" id="IPR004360">
    <property type="entry name" value="Glyas_Fos-R_dOase_dom"/>
</dbReference>
<dbReference type="InterPro" id="IPR051785">
    <property type="entry name" value="MMCE/EMCE_epimerase"/>
</dbReference>
<reference evidence="3" key="1">
    <citation type="journal article" date="2021" name="Front. Microbiol.">
        <title>Comprehensive Comparative Genomics and Phenotyping of Methylobacterium Species.</title>
        <authorList>
            <person name="Alessa O."/>
            <person name="Ogura Y."/>
            <person name="Fujitani Y."/>
            <person name="Takami H."/>
            <person name="Hayashi T."/>
            <person name="Sahin N."/>
            <person name="Tani A."/>
        </authorList>
    </citation>
    <scope>NUCLEOTIDE SEQUENCE</scope>
    <source>
        <strain evidence="3">DSM 23632</strain>
    </source>
</reference>
<sequence length="298" mass="31052">MSALHAISRTVGDLARTEAFYRDGLGFGRIAPPEPVPPPMLEALGLPDASATRLRMGIGAQIVEFLAVDPAGAPYPAEPLATDPFFQHVAIPVRDMETAMARLGGLAPRPISRGGAQRLPERSGGVTAFKARDPDGHPFELIVFPDGPAAARWAQAPGLFLGIDHSAITVTDLDAALAFFAGALGFSVAQRGLNRGPEQGRLDGVPDPEVDVVALVPPGRSTPHLELLHYRRPATTRPTPAPFGPRDRATTRLVLAVGDVAATIRAVEAAGYPVTVSRDGGTAYAAGPDGHGLLVVTG</sequence>
<dbReference type="PANTHER" id="PTHR43048:SF3">
    <property type="entry name" value="METHYLMALONYL-COA EPIMERASE, MITOCHONDRIAL"/>
    <property type="match status" value="1"/>
</dbReference>
<dbReference type="EMBL" id="BPRB01000348">
    <property type="protein sequence ID" value="GJE62586.1"/>
    <property type="molecule type" value="Genomic_DNA"/>
</dbReference>
<evidence type="ECO:0000313" key="3">
    <source>
        <dbReference type="EMBL" id="GJE62586.1"/>
    </source>
</evidence>
<dbReference type="Proteomes" id="UP001055057">
    <property type="component" value="Unassembled WGS sequence"/>
</dbReference>
<dbReference type="Pfam" id="PF00903">
    <property type="entry name" value="Glyoxalase"/>
    <property type="match status" value="2"/>
</dbReference>
<proteinExistence type="predicted"/>
<dbReference type="PROSITE" id="PS51819">
    <property type="entry name" value="VOC"/>
    <property type="match status" value="2"/>
</dbReference>
<dbReference type="RefSeq" id="WP_238185220.1">
    <property type="nucleotide sequence ID" value="NZ_BPRB01000348.1"/>
</dbReference>
<comment type="caution">
    <text evidence="3">The sequence shown here is derived from an EMBL/GenBank/DDBJ whole genome shotgun (WGS) entry which is preliminary data.</text>
</comment>
<evidence type="ECO:0000256" key="1">
    <source>
        <dbReference type="ARBA" id="ARBA00022723"/>
    </source>
</evidence>
<dbReference type="Gene3D" id="3.10.180.10">
    <property type="entry name" value="2,3-Dihydroxybiphenyl 1,2-Dioxygenase, domain 1"/>
    <property type="match status" value="2"/>
</dbReference>
<evidence type="ECO:0000259" key="2">
    <source>
        <dbReference type="PROSITE" id="PS51819"/>
    </source>
</evidence>
<gene>
    <name evidence="3" type="ORF">MPOCJGCO_4719</name>
</gene>
<dbReference type="PANTHER" id="PTHR43048">
    <property type="entry name" value="METHYLMALONYL-COA EPIMERASE"/>
    <property type="match status" value="1"/>
</dbReference>
<feature type="domain" description="VOC" evidence="2">
    <location>
        <begin position="162"/>
        <end position="298"/>
    </location>
</feature>
<name>A0ABQ4U717_9HYPH</name>
<reference evidence="3" key="2">
    <citation type="submission" date="2021-08" db="EMBL/GenBank/DDBJ databases">
        <authorList>
            <person name="Tani A."/>
            <person name="Ola A."/>
            <person name="Ogura Y."/>
            <person name="Katsura K."/>
            <person name="Hayashi T."/>
        </authorList>
    </citation>
    <scope>NUCLEOTIDE SEQUENCE</scope>
    <source>
        <strain evidence="3">DSM 23632</strain>
    </source>
</reference>
<accession>A0ABQ4U717</accession>
<keyword evidence="4" id="KW-1185">Reference proteome</keyword>
<dbReference type="SUPFAM" id="SSF54593">
    <property type="entry name" value="Glyoxalase/Bleomycin resistance protein/Dihydroxybiphenyl dioxygenase"/>
    <property type="match status" value="2"/>
</dbReference>
<evidence type="ECO:0000313" key="4">
    <source>
        <dbReference type="Proteomes" id="UP001055057"/>
    </source>
</evidence>
<dbReference type="InterPro" id="IPR029068">
    <property type="entry name" value="Glyas_Bleomycin-R_OHBP_Dase"/>
</dbReference>
<dbReference type="InterPro" id="IPR037523">
    <property type="entry name" value="VOC_core"/>
</dbReference>
<organism evidence="3 4">
    <name type="scientific">Methylobacterium trifolii</name>
    <dbReference type="NCBI Taxonomy" id="1003092"/>
    <lineage>
        <taxon>Bacteria</taxon>
        <taxon>Pseudomonadati</taxon>
        <taxon>Pseudomonadota</taxon>
        <taxon>Alphaproteobacteria</taxon>
        <taxon>Hyphomicrobiales</taxon>
        <taxon>Methylobacteriaceae</taxon>
        <taxon>Methylobacterium</taxon>
    </lineage>
</organism>